<evidence type="ECO:0000256" key="7">
    <source>
        <dbReference type="ARBA" id="ARBA00023136"/>
    </source>
</evidence>
<evidence type="ECO:0000256" key="6">
    <source>
        <dbReference type="ARBA" id="ARBA00022989"/>
    </source>
</evidence>
<feature type="transmembrane region" description="Helical" evidence="8">
    <location>
        <begin position="383"/>
        <end position="404"/>
    </location>
</feature>
<accession>A0A2G9YZ60</accession>
<comment type="similarity">
    <text evidence="2">Belongs to the GSP F family.</text>
</comment>
<keyword evidence="7 8" id="KW-0472">Membrane</keyword>
<evidence type="ECO:0000256" key="4">
    <source>
        <dbReference type="ARBA" id="ARBA00022519"/>
    </source>
</evidence>
<reference evidence="10 11" key="1">
    <citation type="submission" date="2017-09" db="EMBL/GenBank/DDBJ databases">
        <title>Depth-based differentiation of microbial function through sediment-hosted aquifers and enrichment of novel symbionts in the deep terrestrial subsurface.</title>
        <authorList>
            <person name="Probst A.J."/>
            <person name="Ladd B."/>
            <person name="Jarett J.K."/>
            <person name="Geller-Mcgrath D.E."/>
            <person name="Sieber C.M."/>
            <person name="Emerson J.B."/>
            <person name="Anantharaman K."/>
            <person name="Thomas B.C."/>
            <person name="Malmstrom R."/>
            <person name="Stieglmeier M."/>
            <person name="Klingl A."/>
            <person name="Woyke T."/>
            <person name="Ryan C.M."/>
            <person name="Banfield J.F."/>
        </authorList>
    </citation>
    <scope>NUCLEOTIDE SEQUENCE [LARGE SCALE GENOMIC DNA]</scope>
    <source>
        <strain evidence="10">CG23_combo_of_CG06-09_8_20_14_all_37_18</strain>
    </source>
</reference>
<evidence type="ECO:0000256" key="8">
    <source>
        <dbReference type="SAM" id="Phobius"/>
    </source>
</evidence>
<keyword evidence="5 8" id="KW-0812">Transmembrane</keyword>
<evidence type="ECO:0000256" key="3">
    <source>
        <dbReference type="ARBA" id="ARBA00022475"/>
    </source>
</evidence>
<dbReference type="InterPro" id="IPR003004">
    <property type="entry name" value="GspF/PilC"/>
</dbReference>
<organism evidence="10 11">
    <name type="scientific">Candidatus Nealsonbacteria bacterium CG23_combo_of_CG06-09_8_20_14_all_37_18</name>
    <dbReference type="NCBI Taxonomy" id="1974720"/>
    <lineage>
        <taxon>Bacteria</taxon>
        <taxon>Candidatus Nealsoniibacteriota</taxon>
    </lineage>
</organism>
<feature type="transmembrane region" description="Helical" evidence="8">
    <location>
        <begin position="230"/>
        <end position="247"/>
    </location>
</feature>
<evidence type="ECO:0000256" key="1">
    <source>
        <dbReference type="ARBA" id="ARBA00004429"/>
    </source>
</evidence>
<keyword evidence="3" id="KW-1003">Cell membrane</keyword>
<dbReference type="PANTHER" id="PTHR30012:SF0">
    <property type="entry name" value="TYPE II SECRETION SYSTEM PROTEIN F-RELATED"/>
    <property type="match status" value="1"/>
</dbReference>
<keyword evidence="6 8" id="KW-1133">Transmembrane helix</keyword>
<feature type="domain" description="Type II secretion system protein GspF" evidence="9">
    <location>
        <begin position="280"/>
        <end position="402"/>
    </location>
</feature>
<evidence type="ECO:0000256" key="2">
    <source>
        <dbReference type="ARBA" id="ARBA00005745"/>
    </source>
</evidence>
<dbReference type="GO" id="GO:0005886">
    <property type="term" value="C:plasma membrane"/>
    <property type="evidence" value="ECO:0007669"/>
    <property type="project" value="UniProtKB-SubCell"/>
</dbReference>
<dbReference type="Proteomes" id="UP000229952">
    <property type="component" value="Unassembled WGS sequence"/>
</dbReference>
<dbReference type="Gene3D" id="1.20.81.30">
    <property type="entry name" value="Type II secretion system (T2SS), domain F"/>
    <property type="match status" value="2"/>
</dbReference>
<comment type="caution">
    <text evidence="10">The sequence shown here is derived from an EMBL/GenBank/DDBJ whole genome shotgun (WGS) entry which is preliminary data.</text>
</comment>
<dbReference type="PANTHER" id="PTHR30012">
    <property type="entry name" value="GENERAL SECRETION PATHWAY PROTEIN"/>
    <property type="match status" value="1"/>
</dbReference>
<proteinExistence type="inferred from homology"/>
<gene>
    <name evidence="10" type="ORF">COX35_00085</name>
</gene>
<evidence type="ECO:0000313" key="11">
    <source>
        <dbReference type="Proteomes" id="UP000229952"/>
    </source>
</evidence>
<dbReference type="AlphaFoldDB" id="A0A2G9YZ60"/>
<feature type="domain" description="Type II secretion system protein GspF" evidence="9">
    <location>
        <begin position="76"/>
        <end position="199"/>
    </location>
</feature>
<evidence type="ECO:0000256" key="5">
    <source>
        <dbReference type="ARBA" id="ARBA00022692"/>
    </source>
</evidence>
<feature type="transmembrane region" description="Helical" evidence="8">
    <location>
        <begin position="176"/>
        <end position="198"/>
    </location>
</feature>
<name>A0A2G9YZ60_9BACT</name>
<evidence type="ECO:0000259" key="9">
    <source>
        <dbReference type="Pfam" id="PF00482"/>
    </source>
</evidence>
<protein>
    <recommendedName>
        <fullName evidence="9">Type II secretion system protein GspF domain-containing protein</fullName>
    </recommendedName>
</protein>
<dbReference type="Pfam" id="PF00482">
    <property type="entry name" value="T2SSF"/>
    <property type="match status" value="2"/>
</dbReference>
<dbReference type="PRINTS" id="PR00812">
    <property type="entry name" value="BCTERIALGSPF"/>
</dbReference>
<dbReference type="FunFam" id="1.20.81.30:FF:000001">
    <property type="entry name" value="Type II secretion system protein F"/>
    <property type="match status" value="2"/>
</dbReference>
<dbReference type="InterPro" id="IPR042094">
    <property type="entry name" value="T2SS_GspF_sf"/>
</dbReference>
<dbReference type="InterPro" id="IPR018076">
    <property type="entry name" value="T2SS_GspF_dom"/>
</dbReference>
<sequence>MANYRYFAKSLKGEEKSGVAEAKDERQLSKTLREQGFILVKAEPETADKKRLSLLFKRGRILSFLERVSLTEKLMFTRNLQVMIAAGFPLSKALQILALQAKSKKFKMALSNINEEIIKGKNFSDSLIEYPNIFSELFQNMIKVGEEAGNLEEVLKILSQQIERENELKSKIQGALMYPAVIILAMVGVGILMLVMVVPKLAETFEELNIELPFTTQVVIGLGTFLAEKWPLALLIIAAFFFFLWLISKTKQGKKTIDTITLKIPIVSSLIKKTNSAHTIRTLSSLTTAGVPLVRSLNVVAGTLGNIYYKTALLEAAEEVKKGGKLSEALESYKEIYPIIVMQMIKVGEETGETSRILTQLADFFEEEITYTTKNLTSIIEPVLMIIIGAVIGFFAISMVQPMYSMLGAI</sequence>
<comment type="subcellular location">
    <subcellularLocation>
        <location evidence="1">Cell inner membrane</location>
        <topology evidence="1">Multi-pass membrane protein</topology>
    </subcellularLocation>
</comment>
<keyword evidence="4" id="KW-0997">Cell inner membrane</keyword>
<dbReference type="EMBL" id="PCRQ01000003">
    <property type="protein sequence ID" value="PIP24544.1"/>
    <property type="molecule type" value="Genomic_DNA"/>
</dbReference>
<evidence type="ECO:0000313" key="10">
    <source>
        <dbReference type="EMBL" id="PIP24544.1"/>
    </source>
</evidence>